<dbReference type="EMBL" id="FNQK01000009">
    <property type="protein sequence ID" value="SEA25729.1"/>
    <property type="molecule type" value="Genomic_DNA"/>
</dbReference>
<gene>
    <name evidence="2" type="ORF">SAMN04487990_10911</name>
</gene>
<evidence type="ECO:0008006" key="4">
    <source>
        <dbReference type="Google" id="ProtNLM"/>
    </source>
</evidence>
<evidence type="ECO:0000313" key="2">
    <source>
        <dbReference type="EMBL" id="SEA25729.1"/>
    </source>
</evidence>
<dbReference type="RefSeq" id="WP_092133780.1">
    <property type="nucleotide sequence ID" value="NZ_FNQK01000009.1"/>
</dbReference>
<dbReference type="STRING" id="283786.SAMN04487990_10911"/>
<reference evidence="2 3" key="1">
    <citation type="submission" date="2016-10" db="EMBL/GenBank/DDBJ databases">
        <authorList>
            <person name="de Groot N.N."/>
        </authorList>
    </citation>
    <scope>NUCLEOTIDE SEQUENCE [LARGE SCALE GENOMIC DNA]</scope>
    <source>
        <strain evidence="2 3">DSM 23842</strain>
    </source>
</reference>
<dbReference type="Proteomes" id="UP000198846">
    <property type="component" value="Unassembled WGS sequence"/>
</dbReference>
<feature type="chain" id="PRO_5011513289" description="MetA-pathway of phenol degradation" evidence="1">
    <location>
        <begin position="20"/>
        <end position="337"/>
    </location>
</feature>
<keyword evidence="3" id="KW-1185">Reference proteome</keyword>
<name>A0A1H3ZPQ5_BIZPA</name>
<feature type="signal peptide" evidence="1">
    <location>
        <begin position="1"/>
        <end position="19"/>
    </location>
</feature>
<dbReference type="AlphaFoldDB" id="A0A1H3ZPQ5"/>
<dbReference type="InterPro" id="IPR046495">
    <property type="entry name" value="DUF6588"/>
</dbReference>
<protein>
    <recommendedName>
        <fullName evidence="4">MetA-pathway of phenol degradation</fullName>
    </recommendedName>
</protein>
<proteinExistence type="predicted"/>
<dbReference type="OrthoDB" id="9775382at2"/>
<evidence type="ECO:0000313" key="3">
    <source>
        <dbReference type="Proteomes" id="UP000198846"/>
    </source>
</evidence>
<accession>A0A1H3ZPQ5</accession>
<dbReference type="Pfam" id="PF20230">
    <property type="entry name" value="DUF6588"/>
    <property type="match status" value="1"/>
</dbReference>
<keyword evidence="1" id="KW-0732">Signal</keyword>
<organism evidence="2 3">
    <name type="scientific">Bizionia paragorgiae</name>
    <dbReference type="NCBI Taxonomy" id="283786"/>
    <lineage>
        <taxon>Bacteria</taxon>
        <taxon>Pseudomonadati</taxon>
        <taxon>Bacteroidota</taxon>
        <taxon>Flavobacteriia</taxon>
        <taxon>Flavobacteriales</taxon>
        <taxon>Flavobacteriaceae</taxon>
        <taxon>Bizionia</taxon>
    </lineage>
</organism>
<evidence type="ECO:0000256" key="1">
    <source>
        <dbReference type="SAM" id="SignalP"/>
    </source>
</evidence>
<sequence>MKNAILFLLAVVTLQNVSAQENLNELLAAGINDSKRFAEHYIKPANDGLAYGINNNWSNSAKSQKKFGFTLSLVGNATFINDEDKQFIMNTDDYENIRFKDGSVVKPVATALGHNEEDVIVEVTYDDPIFGEQTTDIILPTGIGSANVNLIPTVFLQGSFTPFKGTEIKARYFPKVEQEDVEVGLYGFGLQHEFTSWLPADNNFPVAVSGLVAYTQLNGSYNLINTSNVEGENQRVETETKTMLYQLIVGTNLKIFNVYGSVGYLDGQNETDLLGRYRVSDGILFTEEIVDPFSVESETTGVVATVGAQVKLGFFGVNAAYTIADFSSASLGMNFSF</sequence>